<protein>
    <recommendedName>
        <fullName evidence="3">Uncharacterized protein ycf33</fullName>
    </recommendedName>
</protein>
<evidence type="ECO:0000256" key="1">
    <source>
        <dbReference type="ARBA" id="ARBA00004474"/>
    </source>
</evidence>
<dbReference type="PANTHER" id="PTHR36049">
    <property type="entry name" value="TRANSMEMBRANE PROTEIN"/>
    <property type="match status" value="1"/>
</dbReference>
<sequence length="213" mass="23897">MLQLKEMKTIFLRSQFYLPYCSSFTNSSSHPPSLVPIKTTTSLKHSINSPTATLPSKIRTIPRQTILHHTKSNQKNKPLILELVPKCQIPSKDQEPLKVSPNRYSRFVIVGAVSFGLVLFLVGMDDQMALALGPEGPLMEEFWDNVRRYALYALTVSTGAIYTIFLPIVELLKNPISAILVITIFAGEANGGKWSCSFQFSCLKFKPFQVFLN</sequence>
<keyword evidence="4" id="KW-0934">Plastid</keyword>
<organism evidence="6 7">
    <name type="scientific">Carya illinoinensis</name>
    <name type="common">Pecan</name>
    <dbReference type="NCBI Taxonomy" id="32201"/>
    <lineage>
        <taxon>Eukaryota</taxon>
        <taxon>Viridiplantae</taxon>
        <taxon>Streptophyta</taxon>
        <taxon>Embryophyta</taxon>
        <taxon>Tracheophyta</taxon>
        <taxon>Spermatophyta</taxon>
        <taxon>Magnoliopsida</taxon>
        <taxon>eudicotyledons</taxon>
        <taxon>Gunneridae</taxon>
        <taxon>Pentapetalae</taxon>
        <taxon>rosids</taxon>
        <taxon>fabids</taxon>
        <taxon>Fagales</taxon>
        <taxon>Juglandaceae</taxon>
        <taxon>Carya</taxon>
    </lineage>
</organism>
<dbReference type="InterPro" id="IPR008470">
    <property type="entry name" value="Uncharacterised_Ycf33"/>
</dbReference>
<keyword evidence="7" id="KW-1185">Reference proteome</keyword>
<dbReference type="GO" id="GO:0009536">
    <property type="term" value="C:plastid"/>
    <property type="evidence" value="ECO:0007669"/>
    <property type="project" value="UniProtKB-SubCell"/>
</dbReference>
<gene>
    <name evidence="6" type="ORF">CIPAW_09G107000</name>
</gene>
<keyword evidence="5" id="KW-0472">Membrane</keyword>
<keyword evidence="5" id="KW-0812">Transmembrane</keyword>
<proteinExistence type="inferred from homology"/>
<dbReference type="Proteomes" id="UP000811609">
    <property type="component" value="Chromosome 9"/>
</dbReference>
<dbReference type="AlphaFoldDB" id="A0A8T1PJL4"/>
<evidence type="ECO:0000256" key="2">
    <source>
        <dbReference type="ARBA" id="ARBA00010985"/>
    </source>
</evidence>
<accession>A0A8T1PJL4</accession>
<dbReference type="Pfam" id="PF05421">
    <property type="entry name" value="DUF751"/>
    <property type="match status" value="1"/>
</dbReference>
<comment type="similarity">
    <text evidence="2">Belongs to the ycf33 family.</text>
</comment>
<feature type="transmembrane region" description="Helical" evidence="5">
    <location>
        <begin position="149"/>
        <end position="169"/>
    </location>
</feature>
<evidence type="ECO:0000256" key="3">
    <source>
        <dbReference type="ARBA" id="ARBA00021584"/>
    </source>
</evidence>
<name>A0A8T1PJL4_CARIL</name>
<evidence type="ECO:0000256" key="5">
    <source>
        <dbReference type="SAM" id="Phobius"/>
    </source>
</evidence>
<evidence type="ECO:0000256" key="4">
    <source>
        <dbReference type="ARBA" id="ARBA00022640"/>
    </source>
</evidence>
<comment type="subcellular location">
    <subcellularLocation>
        <location evidence="1">Plastid</location>
    </subcellularLocation>
</comment>
<evidence type="ECO:0000313" key="6">
    <source>
        <dbReference type="EMBL" id="KAG6641913.1"/>
    </source>
</evidence>
<dbReference type="EMBL" id="CM031817">
    <property type="protein sequence ID" value="KAG6641913.1"/>
    <property type="molecule type" value="Genomic_DNA"/>
</dbReference>
<dbReference type="PANTHER" id="PTHR36049:SF3">
    <property type="match status" value="1"/>
</dbReference>
<feature type="transmembrane region" description="Helical" evidence="5">
    <location>
        <begin position="107"/>
        <end position="124"/>
    </location>
</feature>
<comment type="caution">
    <text evidence="6">The sequence shown here is derived from an EMBL/GenBank/DDBJ whole genome shotgun (WGS) entry which is preliminary data.</text>
</comment>
<reference evidence="6" key="1">
    <citation type="submission" date="2020-12" db="EMBL/GenBank/DDBJ databases">
        <title>WGS assembly of Carya illinoinensis cv. Pawnee.</title>
        <authorList>
            <person name="Platts A."/>
            <person name="Shu S."/>
            <person name="Wright S."/>
            <person name="Barry K."/>
            <person name="Edger P."/>
            <person name="Pires J.C."/>
            <person name="Schmutz J."/>
        </authorList>
    </citation>
    <scope>NUCLEOTIDE SEQUENCE</scope>
    <source>
        <tissue evidence="6">Leaf</tissue>
    </source>
</reference>
<keyword evidence="5" id="KW-1133">Transmembrane helix</keyword>
<evidence type="ECO:0000313" key="7">
    <source>
        <dbReference type="Proteomes" id="UP000811609"/>
    </source>
</evidence>